<feature type="domain" description="HTH hxlR-type" evidence="5">
    <location>
        <begin position="191"/>
        <end position="288"/>
    </location>
</feature>
<reference evidence="7" key="1">
    <citation type="submission" date="2018-09" db="EMBL/GenBank/DDBJ databases">
        <authorList>
            <person name="Zhu H."/>
        </authorList>
    </citation>
    <scope>NUCLEOTIDE SEQUENCE [LARGE SCALE GENOMIC DNA]</scope>
    <source>
        <strain evidence="7">K1S02-23</strain>
    </source>
</reference>
<dbReference type="PROSITE" id="PS51118">
    <property type="entry name" value="HTH_HXLR"/>
    <property type="match status" value="2"/>
</dbReference>
<keyword evidence="1" id="KW-0805">Transcription regulation</keyword>
<dbReference type="OrthoDB" id="9807069at2"/>
<evidence type="ECO:0000256" key="2">
    <source>
        <dbReference type="ARBA" id="ARBA00023125"/>
    </source>
</evidence>
<keyword evidence="7" id="KW-1185">Reference proteome</keyword>
<keyword evidence="3" id="KW-0804">Transcription</keyword>
<dbReference type="PANTHER" id="PTHR33204">
    <property type="entry name" value="TRANSCRIPTIONAL REGULATOR, MARR FAMILY"/>
    <property type="match status" value="1"/>
</dbReference>
<feature type="region of interest" description="Disordered" evidence="4">
    <location>
        <begin position="158"/>
        <end position="181"/>
    </location>
</feature>
<proteinExistence type="predicted"/>
<feature type="domain" description="HTH hxlR-type" evidence="5">
    <location>
        <begin position="26"/>
        <end position="123"/>
    </location>
</feature>
<protein>
    <submittedName>
        <fullName evidence="6">Transcriptional regulator</fullName>
    </submittedName>
</protein>
<dbReference type="GO" id="GO:0003677">
    <property type="term" value="F:DNA binding"/>
    <property type="evidence" value="ECO:0007669"/>
    <property type="project" value="UniProtKB-KW"/>
</dbReference>
<evidence type="ECO:0000256" key="3">
    <source>
        <dbReference type="ARBA" id="ARBA00023163"/>
    </source>
</evidence>
<evidence type="ECO:0000256" key="4">
    <source>
        <dbReference type="SAM" id="MobiDB-lite"/>
    </source>
</evidence>
<dbReference type="Gene3D" id="1.10.10.10">
    <property type="entry name" value="Winged helix-like DNA-binding domain superfamily/Winged helix DNA-binding domain"/>
    <property type="match status" value="2"/>
</dbReference>
<dbReference type="RefSeq" id="WP_119784860.1">
    <property type="nucleotide sequence ID" value="NZ_QYUQ01000002.1"/>
</dbReference>
<dbReference type="EMBL" id="QYUQ01000002">
    <property type="protein sequence ID" value="RJG01412.1"/>
    <property type="molecule type" value="Genomic_DNA"/>
</dbReference>
<dbReference type="InterPro" id="IPR036390">
    <property type="entry name" value="WH_DNA-bd_sf"/>
</dbReference>
<dbReference type="PANTHER" id="PTHR33204:SF18">
    <property type="entry name" value="TRANSCRIPTIONAL REGULATORY PROTEIN"/>
    <property type="match status" value="1"/>
</dbReference>
<comment type="caution">
    <text evidence="6">The sequence shown here is derived from an EMBL/GenBank/DDBJ whole genome shotgun (WGS) entry which is preliminary data.</text>
</comment>
<dbReference type="SUPFAM" id="SSF46785">
    <property type="entry name" value="Winged helix' DNA-binding domain"/>
    <property type="match status" value="2"/>
</dbReference>
<gene>
    <name evidence="6" type="ORF">D3878_07295</name>
</gene>
<evidence type="ECO:0000313" key="6">
    <source>
        <dbReference type="EMBL" id="RJG01412.1"/>
    </source>
</evidence>
<name>A0A3A3G4I4_9BURK</name>
<dbReference type="InterPro" id="IPR036388">
    <property type="entry name" value="WH-like_DNA-bd_sf"/>
</dbReference>
<keyword evidence="2" id="KW-0238">DNA-binding</keyword>
<evidence type="ECO:0000313" key="7">
    <source>
        <dbReference type="Proteomes" id="UP000266327"/>
    </source>
</evidence>
<evidence type="ECO:0000259" key="5">
    <source>
        <dbReference type="PROSITE" id="PS51118"/>
    </source>
</evidence>
<dbReference type="InterPro" id="IPR002577">
    <property type="entry name" value="HTH_HxlR"/>
</dbReference>
<evidence type="ECO:0000256" key="1">
    <source>
        <dbReference type="ARBA" id="ARBA00023015"/>
    </source>
</evidence>
<dbReference type="AlphaFoldDB" id="A0A3A3G4I4"/>
<dbReference type="Pfam" id="PF01638">
    <property type="entry name" value="HxlR"/>
    <property type="match status" value="2"/>
</dbReference>
<sequence>MSAVQTISTTPHGDAESRFPSLDRFCSVGRTVEILSDAWSFLILRECFFGARRFEQFQGVLQLPRNTLVKRLHKLTALGLLRKVAYSASATRFEYRLTEQGRDLYPTMLALLKFGDTWLGGDHELPVQLIHKRCGKPCSAVVACSACNEAIDPHDVQYRNGPGAGSQPHATGRTRSRRASDPHILERVRPCSVARALQIIGDRWSFLLIRDMFFGVRRFDEFQANLGIASNILTDRLQRLTEHGIIEKRQYQVRPDRYEYRFTARGRDLYGSMIVMMRWGDKWLSSGRPPLVLRHRQCQHDFFARVVCSECGEELDPRQVDYALHYTLDNATPQSI</sequence>
<dbReference type="Proteomes" id="UP000266327">
    <property type="component" value="Unassembled WGS sequence"/>
</dbReference>
<organism evidence="6 7">
    <name type="scientific">Noviherbaspirillum sedimenti</name>
    <dbReference type="NCBI Taxonomy" id="2320865"/>
    <lineage>
        <taxon>Bacteria</taxon>
        <taxon>Pseudomonadati</taxon>
        <taxon>Pseudomonadota</taxon>
        <taxon>Betaproteobacteria</taxon>
        <taxon>Burkholderiales</taxon>
        <taxon>Oxalobacteraceae</taxon>
        <taxon>Noviherbaspirillum</taxon>
    </lineage>
</organism>
<accession>A0A3A3G4I4</accession>